<evidence type="ECO:0000313" key="1">
    <source>
        <dbReference type="EMBL" id="KAG8182143.1"/>
    </source>
</evidence>
<comment type="caution">
    <text evidence="1">The sequence shown here is derived from an EMBL/GenBank/DDBJ whole genome shotgun (WGS) entry which is preliminary data.</text>
</comment>
<gene>
    <name evidence="1" type="ORF">JTE90_014553</name>
</gene>
<reference evidence="1 2" key="1">
    <citation type="journal article" date="2022" name="Nat. Ecol. Evol.">
        <title>A masculinizing supergene underlies an exaggerated male reproductive morph in a spider.</title>
        <authorList>
            <person name="Hendrickx F."/>
            <person name="De Corte Z."/>
            <person name="Sonet G."/>
            <person name="Van Belleghem S.M."/>
            <person name="Kostlbacher S."/>
            <person name="Vangestel C."/>
        </authorList>
    </citation>
    <scope>NUCLEOTIDE SEQUENCE [LARGE SCALE GENOMIC DNA]</scope>
    <source>
        <strain evidence="1">W744_W776</strain>
    </source>
</reference>
<proteinExistence type="predicted"/>
<dbReference type="EMBL" id="JAFNEN010000478">
    <property type="protein sequence ID" value="KAG8182143.1"/>
    <property type="molecule type" value="Genomic_DNA"/>
</dbReference>
<name>A0AAV6UEH8_9ARAC</name>
<dbReference type="Proteomes" id="UP000827092">
    <property type="component" value="Unassembled WGS sequence"/>
</dbReference>
<accession>A0AAV6UEH8</accession>
<keyword evidence="2" id="KW-1185">Reference proteome</keyword>
<evidence type="ECO:0000313" key="2">
    <source>
        <dbReference type="Proteomes" id="UP000827092"/>
    </source>
</evidence>
<organism evidence="1 2">
    <name type="scientific">Oedothorax gibbosus</name>
    <dbReference type="NCBI Taxonomy" id="931172"/>
    <lineage>
        <taxon>Eukaryota</taxon>
        <taxon>Metazoa</taxon>
        <taxon>Ecdysozoa</taxon>
        <taxon>Arthropoda</taxon>
        <taxon>Chelicerata</taxon>
        <taxon>Arachnida</taxon>
        <taxon>Araneae</taxon>
        <taxon>Araneomorphae</taxon>
        <taxon>Entelegynae</taxon>
        <taxon>Araneoidea</taxon>
        <taxon>Linyphiidae</taxon>
        <taxon>Erigoninae</taxon>
        <taxon>Oedothorax</taxon>
    </lineage>
</organism>
<protein>
    <submittedName>
        <fullName evidence="1">Uncharacterized protein</fullName>
    </submittedName>
</protein>
<dbReference type="AlphaFoldDB" id="A0AAV6UEH8"/>
<sequence>MDLFRTCKSLPNLVPNQPIWEPPQKHKPALEEPSSCLRMTFPSDRIASQPRCRLTGQRPMIVCQQECEKTFFVASLFVKEVRDHKK</sequence>